<accession>A0A8J5F1Q3</accession>
<keyword evidence="2" id="KW-1185">Reference proteome</keyword>
<proteinExistence type="predicted"/>
<organism evidence="1 2">
    <name type="scientific">Zingiber officinale</name>
    <name type="common">Ginger</name>
    <name type="synonym">Amomum zingiber</name>
    <dbReference type="NCBI Taxonomy" id="94328"/>
    <lineage>
        <taxon>Eukaryota</taxon>
        <taxon>Viridiplantae</taxon>
        <taxon>Streptophyta</taxon>
        <taxon>Embryophyta</taxon>
        <taxon>Tracheophyta</taxon>
        <taxon>Spermatophyta</taxon>
        <taxon>Magnoliopsida</taxon>
        <taxon>Liliopsida</taxon>
        <taxon>Zingiberales</taxon>
        <taxon>Zingiberaceae</taxon>
        <taxon>Zingiber</taxon>
    </lineage>
</organism>
<comment type="caution">
    <text evidence="1">The sequence shown here is derived from an EMBL/GenBank/DDBJ whole genome shotgun (WGS) entry which is preliminary data.</text>
</comment>
<sequence>MESSSRFRVMCSYDGPFLPYATSKDLCYRRGETRMVVINHHAPLADLSAKLSLLDGTSFSLKHLHHSSIQSLLQKTDPNSDPKVPCNPSYLVNGHPSLCDAVADYGYDTAMALSHPLMHYSQAAPQPATPRPYQTVSATAVIPEGAATIDSHTSKVT</sequence>
<protein>
    <submittedName>
        <fullName evidence="1">Uncharacterized protein</fullName>
    </submittedName>
</protein>
<evidence type="ECO:0000313" key="2">
    <source>
        <dbReference type="Proteomes" id="UP000734854"/>
    </source>
</evidence>
<reference evidence="1 2" key="1">
    <citation type="submission" date="2020-08" db="EMBL/GenBank/DDBJ databases">
        <title>Plant Genome Project.</title>
        <authorList>
            <person name="Zhang R.-G."/>
        </authorList>
    </citation>
    <scope>NUCLEOTIDE SEQUENCE [LARGE SCALE GENOMIC DNA]</scope>
    <source>
        <tissue evidence="1">Rhizome</tissue>
    </source>
</reference>
<dbReference type="AlphaFoldDB" id="A0A8J5F1Q3"/>
<name>A0A8J5F1Q3_ZINOF</name>
<dbReference type="EMBL" id="JACMSC010000017">
    <property type="protein sequence ID" value="KAG6479598.1"/>
    <property type="molecule type" value="Genomic_DNA"/>
</dbReference>
<dbReference type="Proteomes" id="UP000734854">
    <property type="component" value="Unassembled WGS sequence"/>
</dbReference>
<evidence type="ECO:0000313" key="1">
    <source>
        <dbReference type="EMBL" id="KAG6479598.1"/>
    </source>
</evidence>
<gene>
    <name evidence="1" type="ORF">ZIOFF_063065</name>
</gene>